<dbReference type="InterPro" id="IPR046225">
    <property type="entry name" value="DUF6258"/>
</dbReference>
<accession>A0A644ZUS1</accession>
<protein>
    <submittedName>
        <fullName evidence="1">Uncharacterized protein</fullName>
    </submittedName>
</protein>
<organism evidence="1">
    <name type="scientific">bioreactor metagenome</name>
    <dbReference type="NCBI Taxonomy" id="1076179"/>
    <lineage>
        <taxon>unclassified sequences</taxon>
        <taxon>metagenomes</taxon>
        <taxon>ecological metagenomes</taxon>
    </lineage>
</organism>
<sequence length="134" mass="15499">MSPIEFLKSIYLGDRYCESLDIDHEKKEVKIKVNRISRIRDKSGIWEYYYDEDIEGGVIVIYGVNNVVLDESGLLPNDQIYDIYAIEINNGIYEFTIETSYVDEEAITTDLIFKFIGKGVYLVDPSNPNIKIEN</sequence>
<reference evidence="1" key="1">
    <citation type="submission" date="2019-08" db="EMBL/GenBank/DDBJ databases">
        <authorList>
            <person name="Kucharzyk K."/>
            <person name="Murdoch R.W."/>
            <person name="Higgins S."/>
            <person name="Loffler F."/>
        </authorList>
    </citation>
    <scope>NUCLEOTIDE SEQUENCE</scope>
</reference>
<dbReference type="EMBL" id="VSSQ01010600">
    <property type="protein sequence ID" value="MPM44749.1"/>
    <property type="molecule type" value="Genomic_DNA"/>
</dbReference>
<comment type="caution">
    <text evidence="1">The sequence shown here is derived from an EMBL/GenBank/DDBJ whole genome shotgun (WGS) entry which is preliminary data.</text>
</comment>
<dbReference type="AlphaFoldDB" id="A0A644ZUS1"/>
<dbReference type="Pfam" id="PF19772">
    <property type="entry name" value="DUF6258"/>
    <property type="match status" value="1"/>
</dbReference>
<name>A0A644ZUS1_9ZZZZ</name>
<gene>
    <name evidence="1" type="ORF">SDC9_91430</name>
</gene>
<evidence type="ECO:0000313" key="1">
    <source>
        <dbReference type="EMBL" id="MPM44749.1"/>
    </source>
</evidence>
<proteinExistence type="predicted"/>